<gene>
    <name evidence="6" type="primary">xseB</name>
    <name evidence="7" type="ORF">DKG74_09775</name>
</gene>
<keyword evidence="5 6" id="KW-0269">Exonuclease</keyword>
<dbReference type="NCBIfam" id="TIGR01280">
    <property type="entry name" value="xseB"/>
    <property type="match status" value="1"/>
</dbReference>
<dbReference type="GO" id="GO:0008855">
    <property type="term" value="F:exodeoxyribonuclease VII activity"/>
    <property type="evidence" value="ECO:0007669"/>
    <property type="project" value="UniProtKB-UniRule"/>
</dbReference>
<dbReference type="EC" id="3.1.11.6" evidence="6"/>
<dbReference type="GO" id="GO:0005829">
    <property type="term" value="C:cytosol"/>
    <property type="evidence" value="ECO:0007669"/>
    <property type="project" value="TreeGrafter"/>
</dbReference>
<keyword evidence="3 6" id="KW-0540">Nuclease</keyword>
<dbReference type="HAMAP" id="MF_00337">
    <property type="entry name" value="Exonuc_7_S"/>
    <property type="match status" value="1"/>
</dbReference>
<evidence type="ECO:0000256" key="1">
    <source>
        <dbReference type="ARBA" id="ARBA00009998"/>
    </source>
</evidence>
<comment type="similarity">
    <text evidence="1 6">Belongs to the XseB family.</text>
</comment>
<sequence length="89" mass="9385">MPPKDALPADALPADIAALSFEAALRELEAIVRQLEDGRVDLEASIETYGRGALLKRHCEAKLAQAKARVEAIVAGPDGELSTKAFDAG</sequence>
<dbReference type="NCBIfam" id="NF002139">
    <property type="entry name" value="PRK00977.1-3"/>
    <property type="match status" value="1"/>
</dbReference>
<dbReference type="InterPro" id="IPR037004">
    <property type="entry name" value="Exonuc_VII_ssu_sf"/>
</dbReference>
<evidence type="ECO:0000256" key="3">
    <source>
        <dbReference type="ARBA" id="ARBA00022722"/>
    </source>
</evidence>
<dbReference type="PANTHER" id="PTHR34137:SF1">
    <property type="entry name" value="EXODEOXYRIBONUCLEASE 7 SMALL SUBUNIT"/>
    <property type="match status" value="1"/>
</dbReference>
<dbReference type="OrthoDB" id="9808145at2"/>
<dbReference type="Proteomes" id="UP000245461">
    <property type="component" value="Unassembled WGS sequence"/>
</dbReference>
<comment type="catalytic activity">
    <reaction evidence="6">
        <text>Exonucleolytic cleavage in either 5'- to 3'- or 3'- to 5'-direction to yield nucleoside 5'-phosphates.</text>
        <dbReference type="EC" id="3.1.11.6"/>
    </reaction>
</comment>
<dbReference type="Gene3D" id="1.10.287.1040">
    <property type="entry name" value="Exonuclease VII, small subunit"/>
    <property type="match status" value="1"/>
</dbReference>
<reference evidence="7 8" key="1">
    <citation type="submission" date="2018-05" db="EMBL/GenBank/DDBJ databases">
        <title>Zavarzinia sp. HR-AS.</title>
        <authorList>
            <person name="Lee Y."/>
            <person name="Jeon C.O."/>
        </authorList>
    </citation>
    <scope>NUCLEOTIDE SEQUENCE [LARGE SCALE GENOMIC DNA]</scope>
    <source>
        <strain evidence="7 8">HR-AS</strain>
    </source>
</reference>
<dbReference type="PANTHER" id="PTHR34137">
    <property type="entry name" value="EXODEOXYRIBONUCLEASE 7 SMALL SUBUNIT"/>
    <property type="match status" value="1"/>
</dbReference>
<accession>A0A317EGP6</accession>
<evidence type="ECO:0000313" key="7">
    <source>
        <dbReference type="EMBL" id="PWR24385.1"/>
    </source>
</evidence>
<dbReference type="AlphaFoldDB" id="A0A317EGP6"/>
<keyword evidence="8" id="KW-1185">Reference proteome</keyword>
<name>A0A317EGP6_9PROT</name>
<dbReference type="RefSeq" id="WP_109905166.1">
    <property type="nucleotide sequence ID" value="NZ_QGLE01000004.1"/>
</dbReference>
<evidence type="ECO:0000256" key="6">
    <source>
        <dbReference type="HAMAP-Rule" id="MF_00337"/>
    </source>
</evidence>
<comment type="subcellular location">
    <subcellularLocation>
        <location evidence="6">Cytoplasm</location>
    </subcellularLocation>
</comment>
<dbReference type="Pfam" id="PF02609">
    <property type="entry name" value="Exonuc_VII_S"/>
    <property type="match status" value="1"/>
</dbReference>
<evidence type="ECO:0000256" key="2">
    <source>
        <dbReference type="ARBA" id="ARBA00022490"/>
    </source>
</evidence>
<comment type="function">
    <text evidence="6">Bidirectionally degrades single-stranded DNA into large acid-insoluble oligonucleotides, which are then degraded further into small acid-soluble oligonucleotides.</text>
</comment>
<organism evidence="7 8">
    <name type="scientific">Zavarzinia aquatilis</name>
    <dbReference type="NCBI Taxonomy" id="2211142"/>
    <lineage>
        <taxon>Bacteria</taxon>
        <taxon>Pseudomonadati</taxon>
        <taxon>Pseudomonadota</taxon>
        <taxon>Alphaproteobacteria</taxon>
        <taxon>Rhodospirillales</taxon>
        <taxon>Zavarziniaceae</taxon>
        <taxon>Zavarzinia</taxon>
    </lineage>
</organism>
<proteinExistence type="inferred from homology"/>
<dbReference type="InterPro" id="IPR003761">
    <property type="entry name" value="Exonuc_VII_S"/>
</dbReference>
<dbReference type="GO" id="GO:0009318">
    <property type="term" value="C:exodeoxyribonuclease VII complex"/>
    <property type="evidence" value="ECO:0007669"/>
    <property type="project" value="UniProtKB-UniRule"/>
</dbReference>
<dbReference type="GO" id="GO:0006308">
    <property type="term" value="P:DNA catabolic process"/>
    <property type="evidence" value="ECO:0007669"/>
    <property type="project" value="UniProtKB-UniRule"/>
</dbReference>
<evidence type="ECO:0000313" key="8">
    <source>
        <dbReference type="Proteomes" id="UP000245461"/>
    </source>
</evidence>
<dbReference type="SUPFAM" id="SSF116842">
    <property type="entry name" value="XseB-like"/>
    <property type="match status" value="1"/>
</dbReference>
<comment type="caution">
    <text evidence="7">The sequence shown here is derived from an EMBL/GenBank/DDBJ whole genome shotgun (WGS) entry which is preliminary data.</text>
</comment>
<evidence type="ECO:0000256" key="5">
    <source>
        <dbReference type="ARBA" id="ARBA00022839"/>
    </source>
</evidence>
<dbReference type="EMBL" id="QGLE01000004">
    <property type="protein sequence ID" value="PWR24385.1"/>
    <property type="molecule type" value="Genomic_DNA"/>
</dbReference>
<keyword evidence="4 6" id="KW-0378">Hydrolase</keyword>
<evidence type="ECO:0000256" key="4">
    <source>
        <dbReference type="ARBA" id="ARBA00022801"/>
    </source>
</evidence>
<protein>
    <recommendedName>
        <fullName evidence="6">Exodeoxyribonuclease 7 small subunit</fullName>
        <ecNumber evidence="6">3.1.11.6</ecNumber>
    </recommendedName>
    <alternativeName>
        <fullName evidence="6">Exodeoxyribonuclease VII small subunit</fullName>
        <shortName evidence="6">Exonuclease VII small subunit</shortName>
    </alternativeName>
</protein>
<comment type="subunit">
    <text evidence="6">Heterooligomer composed of large and small subunits.</text>
</comment>
<keyword evidence="2 6" id="KW-0963">Cytoplasm</keyword>